<dbReference type="PRINTS" id="PR01730">
    <property type="entry name" value="INFPOTNTIATR"/>
</dbReference>
<dbReference type="PANTHER" id="PTHR43811:SF19">
    <property type="entry name" value="39 KDA FK506-BINDING NUCLEAR PROTEIN"/>
    <property type="match status" value="1"/>
</dbReference>
<protein>
    <recommendedName>
        <fullName evidence="7">Peptidyl-prolyl cis-trans isomerase</fullName>
        <ecNumber evidence="7">5.2.1.8</ecNumber>
    </recommendedName>
</protein>
<dbReference type="Gene3D" id="1.10.287.460">
    <property type="entry name" value="Peptidyl-prolyl cis-trans isomerase, FKBP-type, N-terminal domain"/>
    <property type="match status" value="1"/>
</dbReference>
<dbReference type="InterPro" id="IPR001179">
    <property type="entry name" value="PPIase_FKBP_dom"/>
</dbReference>
<evidence type="ECO:0000256" key="3">
    <source>
        <dbReference type="ARBA" id="ARBA00022729"/>
    </source>
</evidence>
<dbReference type="InterPro" id="IPR036944">
    <property type="entry name" value="PPIase_FKBP_N_sf"/>
</dbReference>
<organism evidence="9 10">
    <name type="scientific">Candidatus Methylomirabilis lanthanidiphila</name>
    <dbReference type="NCBI Taxonomy" id="2211376"/>
    <lineage>
        <taxon>Bacteria</taxon>
        <taxon>Candidatus Methylomirabilota</taxon>
        <taxon>Candidatus Methylomirabilia</taxon>
        <taxon>Candidatus Methylomirabilales</taxon>
        <taxon>Candidatus Methylomirabilaceae</taxon>
        <taxon>Candidatus Methylomirabilis</taxon>
    </lineage>
</organism>
<keyword evidence="4 6" id="KW-0697">Rotamase</keyword>
<comment type="catalytic activity">
    <reaction evidence="1 6 7">
        <text>[protein]-peptidylproline (omega=180) = [protein]-peptidylproline (omega=0)</text>
        <dbReference type="Rhea" id="RHEA:16237"/>
        <dbReference type="Rhea" id="RHEA-COMP:10747"/>
        <dbReference type="Rhea" id="RHEA-COMP:10748"/>
        <dbReference type="ChEBI" id="CHEBI:83833"/>
        <dbReference type="ChEBI" id="CHEBI:83834"/>
        <dbReference type="EC" id="5.2.1.8"/>
    </reaction>
</comment>
<dbReference type="PROSITE" id="PS50059">
    <property type="entry name" value="FKBP_PPIASE"/>
    <property type="match status" value="1"/>
</dbReference>
<reference evidence="9 10" key="1">
    <citation type="submission" date="2019-07" db="EMBL/GenBank/DDBJ databases">
        <authorList>
            <person name="Cremers G."/>
        </authorList>
    </citation>
    <scope>NUCLEOTIDE SEQUENCE [LARGE SCALE GENOMIC DNA]</scope>
</reference>
<dbReference type="Pfam" id="PF00254">
    <property type="entry name" value="FKBP_C"/>
    <property type="match status" value="1"/>
</dbReference>
<feature type="domain" description="PPIase FKBP-type" evidence="8">
    <location>
        <begin position="163"/>
        <end position="249"/>
    </location>
</feature>
<name>A0A564ZK61_9BACT</name>
<dbReference type="GO" id="GO:0016020">
    <property type="term" value="C:membrane"/>
    <property type="evidence" value="ECO:0007669"/>
    <property type="project" value="InterPro"/>
</dbReference>
<evidence type="ECO:0000256" key="7">
    <source>
        <dbReference type="RuleBase" id="RU003915"/>
    </source>
</evidence>
<dbReference type="FunFam" id="3.10.50.40:FF:000006">
    <property type="entry name" value="Peptidyl-prolyl cis-trans isomerase"/>
    <property type="match status" value="1"/>
</dbReference>
<evidence type="ECO:0000313" key="10">
    <source>
        <dbReference type="Proteomes" id="UP000334340"/>
    </source>
</evidence>
<comment type="similarity">
    <text evidence="2 7">Belongs to the FKBP-type PPIase family.</text>
</comment>
<keyword evidence="5 6" id="KW-0413">Isomerase</keyword>
<evidence type="ECO:0000259" key="8">
    <source>
        <dbReference type="PROSITE" id="PS50059"/>
    </source>
</evidence>
<keyword evidence="10" id="KW-1185">Reference proteome</keyword>
<dbReference type="GO" id="GO:0006457">
    <property type="term" value="P:protein folding"/>
    <property type="evidence" value="ECO:0007669"/>
    <property type="project" value="InterPro"/>
</dbReference>
<dbReference type="PANTHER" id="PTHR43811">
    <property type="entry name" value="FKBP-TYPE PEPTIDYL-PROLYL CIS-TRANS ISOMERASE FKPA"/>
    <property type="match status" value="1"/>
</dbReference>
<evidence type="ECO:0000256" key="1">
    <source>
        <dbReference type="ARBA" id="ARBA00000971"/>
    </source>
</evidence>
<proteinExistence type="inferred from homology"/>
<dbReference type="AlphaFoldDB" id="A0A564ZK61"/>
<dbReference type="EMBL" id="CABIKM010000032">
    <property type="protein sequence ID" value="VUZ85729.1"/>
    <property type="molecule type" value="Genomic_DNA"/>
</dbReference>
<evidence type="ECO:0000256" key="2">
    <source>
        <dbReference type="ARBA" id="ARBA00006577"/>
    </source>
</evidence>
<dbReference type="Gene3D" id="3.10.50.40">
    <property type="match status" value="1"/>
</dbReference>
<dbReference type="SUPFAM" id="SSF54534">
    <property type="entry name" value="FKBP-like"/>
    <property type="match status" value="1"/>
</dbReference>
<gene>
    <name evidence="9" type="ORF">MELA_02114</name>
</gene>
<dbReference type="InterPro" id="IPR008104">
    <property type="entry name" value="INFPOTNTIATR"/>
</dbReference>
<evidence type="ECO:0000256" key="5">
    <source>
        <dbReference type="ARBA" id="ARBA00023235"/>
    </source>
</evidence>
<evidence type="ECO:0000256" key="6">
    <source>
        <dbReference type="PROSITE-ProRule" id="PRU00277"/>
    </source>
</evidence>
<dbReference type="InterPro" id="IPR046357">
    <property type="entry name" value="PPIase_dom_sf"/>
</dbReference>
<keyword evidence="3" id="KW-0732">Signal</keyword>
<dbReference type="Proteomes" id="UP000334340">
    <property type="component" value="Unassembled WGS sequence"/>
</dbReference>
<dbReference type="Pfam" id="PF01346">
    <property type="entry name" value="FKBP_N"/>
    <property type="match status" value="1"/>
</dbReference>
<dbReference type="GO" id="GO:0003755">
    <property type="term" value="F:peptidyl-prolyl cis-trans isomerase activity"/>
    <property type="evidence" value="ECO:0007669"/>
    <property type="project" value="UniProtKB-UniRule"/>
</dbReference>
<sequence>MNISTYGDRITPTCVEKGESMRQKWIAVAGLSLLATQASAEEAPILKTDKDKISYSIGVDVGKNLKRLGVEVDADLFGKGLRDVLSSEKLLMTEEEIRAAMTAYQTEVRQKQAQTARLAAETNKKTGETFITDNKTKEGVVTLPSGLQYKIVKKGDGKIPTDTDTVECHYRGTLIDGTEFDSSHRRGQPATFKVTGVIPGWREALKLMPVGSTWQIFIPSQLAYGERGAGRDIGPNATLIFELELLAIK</sequence>
<dbReference type="EC" id="5.2.1.8" evidence="7"/>
<accession>A0A564ZK61</accession>
<evidence type="ECO:0000256" key="4">
    <source>
        <dbReference type="ARBA" id="ARBA00023110"/>
    </source>
</evidence>
<evidence type="ECO:0000313" key="9">
    <source>
        <dbReference type="EMBL" id="VUZ85729.1"/>
    </source>
</evidence>
<dbReference type="InterPro" id="IPR000774">
    <property type="entry name" value="PPIase_FKBP_N"/>
</dbReference>